<dbReference type="Proteomes" id="UP001205843">
    <property type="component" value="Unassembled WGS sequence"/>
</dbReference>
<keyword evidence="4" id="KW-1185">Reference proteome</keyword>
<evidence type="ECO:0000313" key="3">
    <source>
        <dbReference type="EMBL" id="MCP1673325.1"/>
    </source>
</evidence>
<dbReference type="Pfam" id="PF00561">
    <property type="entry name" value="Abhydrolase_1"/>
    <property type="match status" value="1"/>
</dbReference>
<name>A0AAE3K9X3_9GAMM</name>
<dbReference type="PRINTS" id="PR00111">
    <property type="entry name" value="ABHYDROLASE"/>
</dbReference>
<evidence type="ECO:0000256" key="1">
    <source>
        <dbReference type="ARBA" id="ARBA00022801"/>
    </source>
</evidence>
<evidence type="ECO:0000259" key="2">
    <source>
        <dbReference type="Pfam" id="PF00561"/>
    </source>
</evidence>
<evidence type="ECO:0000313" key="4">
    <source>
        <dbReference type="Proteomes" id="UP001205843"/>
    </source>
</evidence>
<feature type="domain" description="AB hydrolase-1" evidence="2">
    <location>
        <begin position="17"/>
        <end position="113"/>
    </location>
</feature>
<sequence>MSKPVELHYREQGSGTPLLILHGLFGSSANWGRLATRLAEDYRVIVADLRNHGRSPHDADMSYPDLAADVDALMDRLDVSSATVLGHSMGGKTAMTLALQQPDRIERLIIADIAPVPYHGDSHEGLIDALSGLDLASIGSRRDAFDALEPAIPEAGVRQFLLTNLEQGPDGWSWRVPLQYLRDNLAVVRDFPDFTSSFGQPTLFLHGGDSDYVLPEHHSAIRKLFPKSTIVGLKGCGHWLHVDDPDGFHAAVKQFLIKRET</sequence>
<comment type="caution">
    <text evidence="3">The sequence shown here is derived from an EMBL/GenBank/DDBJ whole genome shotgun (WGS) entry which is preliminary data.</text>
</comment>
<reference evidence="3" key="1">
    <citation type="submission" date="2022-03" db="EMBL/GenBank/DDBJ databases">
        <title>Genomic Encyclopedia of Type Strains, Phase III (KMG-III): the genomes of soil and plant-associated and newly described type strains.</title>
        <authorList>
            <person name="Whitman W."/>
        </authorList>
    </citation>
    <scope>NUCLEOTIDE SEQUENCE</scope>
    <source>
        <strain evidence="3">ANL 6-2</strain>
    </source>
</reference>
<dbReference type="AlphaFoldDB" id="A0AAE3K9X3"/>
<organism evidence="3 4">
    <name type="scientific">Natronocella acetinitrilica</name>
    <dbReference type="NCBI Taxonomy" id="414046"/>
    <lineage>
        <taxon>Bacteria</taxon>
        <taxon>Pseudomonadati</taxon>
        <taxon>Pseudomonadota</taxon>
        <taxon>Gammaproteobacteria</taxon>
        <taxon>Chromatiales</taxon>
        <taxon>Ectothiorhodospiraceae</taxon>
        <taxon>Natronocella</taxon>
    </lineage>
</organism>
<dbReference type="GO" id="GO:0016787">
    <property type="term" value="F:hydrolase activity"/>
    <property type="evidence" value="ECO:0007669"/>
    <property type="project" value="UniProtKB-KW"/>
</dbReference>
<protein>
    <submittedName>
        <fullName evidence="3">Pimeloyl-ACP methyl ester carboxylesterase</fullName>
    </submittedName>
</protein>
<dbReference type="EMBL" id="JALJXV010000001">
    <property type="protein sequence ID" value="MCP1673325.1"/>
    <property type="molecule type" value="Genomic_DNA"/>
</dbReference>
<dbReference type="InterPro" id="IPR029058">
    <property type="entry name" value="AB_hydrolase_fold"/>
</dbReference>
<dbReference type="PANTHER" id="PTHR46118">
    <property type="entry name" value="PROTEIN ABHD11"/>
    <property type="match status" value="1"/>
</dbReference>
<dbReference type="PANTHER" id="PTHR46118:SF4">
    <property type="entry name" value="PROTEIN ABHD11"/>
    <property type="match status" value="1"/>
</dbReference>
<dbReference type="Gene3D" id="3.40.50.1820">
    <property type="entry name" value="alpha/beta hydrolase"/>
    <property type="match status" value="1"/>
</dbReference>
<accession>A0AAE3K9X3</accession>
<gene>
    <name evidence="3" type="ORF">J2T57_000417</name>
</gene>
<keyword evidence="1" id="KW-0378">Hydrolase</keyword>
<dbReference type="RefSeq" id="WP_253473491.1">
    <property type="nucleotide sequence ID" value="NZ_JALJXV010000001.1"/>
</dbReference>
<dbReference type="SUPFAM" id="SSF53474">
    <property type="entry name" value="alpha/beta-Hydrolases"/>
    <property type="match status" value="1"/>
</dbReference>
<proteinExistence type="predicted"/>
<dbReference type="InterPro" id="IPR000073">
    <property type="entry name" value="AB_hydrolase_1"/>
</dbReference>